<dbReference type="EC" id="3.6.1.9" evidence="3"/>
<keyword evidence="3" id="KW-0963">Cytoplasm</keyword>
<name>A0A1H2J7B3_9ACTN</name>
<dbReference type="PANTHER" id="PTHR43213:SF5">
    <property type="entry name" value="BIFUNCTIONAL DTTP_UTP PYROPHOSPHATASE_METHYLTRANSFERASE PROTEIN-RELATED"/>
    <property type="match status" value="1"/>
</dbReference>
<comment type="function">
    <text evidence="3">Nucleoside triphosphate pyrophosphatase. May have a dual role in cell division arrest and in preventing the incorporation of modified nucleotides into cellular nucleic acids.</text>
</comment>
<comment type="similarity">
    <text evidence="3">Belongs to the Maf family.</text>
</comment>
<evidence type="ECO:0000256" key="2">
    <source>
        <dbReference type="ARBA" id="ARBA00022801"/>
    </source>
</evidence>
<dbReference type="Pfam" id="PF02545">
    <property type="entry name" value="Maf"/>
    <property type="match status" value="1"/>
</dbReference>
<dbReference type="EMBL" id="FNLM01000034">
    <property type="protein sequence ID" value="SDU52343.1"/>
    <property type="molecule type" value="Genomic_DNA"/>
</dbReference>
<protein>
    <recommendedName>
        <fullName evidence="3">Nucleoside triphosphate pyrophosphatase</fullName>
        <ecNumber evidence="3">3.6.1.9</ecNumber>
    </recommendedName>
    <alternativeName>
        <fullName evidence="3">Nucleotide pyrophosphatase</fullName>
        <shortName evidence="3">Nucleotide PPase</shortName>
    </alternativeName>
</protein>
<dbReference type="GO" id="GO:0005737">
    <property type="term" value="C:cytoplasm"/>
    <property type="evidence" value="ECO:0007669"/>
    <property type="project" value="UniProtKB-SubCell"/>
</dbReference>
<dbReference type="OrthoDB" id="3527985at2"/>
<proteinExistence type="inferred from homology"/>
<dbReference type="CDD" id="cd00555">
    <property type="entry name" value="Maf"/>
    <property type="match status" value="1"/>
</dbReference>
<dbReference type="Gene3D" id="3.90.950.10">
    <property type="match status" value="1"/>
</dbReference>
<dbReference type="PANTHER" id="PTHR43213">
    <property type="entry name" value="BIFUNCTIONAL DTTP/UTP PYROPHOSPHATASE/METHYLTRANSFERASE PROTEIN-RELATED"/>
    <property type="match status" value="1"/>
</dbReference>
<evidence type="ECO:0000313" key="7">
    <source>
        <dbReference type="Proteomes" id="UP000183180"/>
    </source>
</evidence>
<dbReference type="Proteomes" id="UP001265083">
    <property type="component" value="Unassembled WGS sequence"/>
</dbReference>
<dbReference type="PIRSF" id="PIRSF006305">
    <property type="entry name" value="Maf"/>
    <property type="match status" value="1"/>
</dbReference>
<comment type="subcellular location">
    <subcellularLocation>
        <location evidence="3">Cytoplasm</location>
    </subcellularLocation>
</comment>
<accession>A0A1H2J7B3</accession>
<dbReference type="NCBIfam" id="TIGR00172">
    <property type="entry name" value="maf"/>
    <property type="match status" value="1"/>
</dbReference>
<keyword evidence="3" id="KW-0546">Nucleotide metabolism</keyword>
<dbReference type="GO" id="GO:0009117">
    <property type="term" value="P:nucleotide metabolic process"/>
    <property type="evidence" value="ECO:0007669"/>
    <property type="project" value="UniProtKB-KW"/>
</dbReference>
<gene>
    <name evidence="5" type="ORF">RD149_00455</name>
    <name evidence="6" type="ORF">SAMN04488548_1341821</name>
</gene>
<evidence type="ECO:0000256" key="4">
    <source>
        <dbReference type="SAM" id="MobiDB-lite"/>
    </source>
</evidence>
<dbReference type="InterPro" id="IPR003697">
    <property type="entry name" value="Maf-like"/>
</dbReference>
<evidence type="ECO:0000256" key="1">
    <source>
        <dbReference type="ARBA" id="ARBA00001968"/>
    </source>
</evidence>
<dbReference type="AlphaFoldDB" id="A0A1H2J7B3"/>
<evidence type="ECO:0000313" key="6">
    <source>
        <dbReference type="EMBL" id="SDU52343.1"/>
    </source>
</evidence>
<dbReference type="STRING" id="158898.SAMN04488548_1341821"/>
<comment type="catalytic activity">
    <reaction evidence="3">
        <text>a 2'-deoxyribonucleoside 5'-triphosphate + H2O = a 2'-deoxyribonucleoside 5'-phosphate + diphosphate + H(+)</text>
        <dbReference type="Rhea" id="RHEA:44644"/>
        <dbReference type="ChEBI" id="CHEBI:15377"/>
        <dbReference type="ChEBI" id="CHEBI:15378"/>
        <dbReference type="ChEBI" id="CHEBI:33019"/>
        <dbReference type="ChEBI" id="CHEBI:61560"/>
        <dbReference type="ChEBI" id="CHEBI:65317"/>
        <dbReference type="EC" id="3.6.1.9"/>
    </reaction>
</comment>
<reference evidence="5 8" key="2">
    <citation type="submission" date="2023-08" db="EMBL/GenBank/DDBJ databases">
        <title>Bioegradation of LLDPE and BLDPE plastic by marine bacteria from coast plastic debris.</title>
        <authorList>
            <person name="Rong Z."/>
        </authorList>
    </citation>
    <scope>NUCLEOTIDE SEQUENCE [LARGE SCALE GENOMIC DNA]</scope>
    <source>
        <strain evidence="5 8">Z-2</strain>
    </source>
</reference>
<evidence type="ECO:0000313" key="5">
    <source>
        <dbReference type="EMBL" id="MDS1112234.1"/>
    </source>
</evidence>
<comment type="catalytic activity">
    <reaction evidence="3">
        <text>a ribonucleoside 5'-triphosphate + H2O = a ribonucleoside 5'-phosphate + diphosphate + H(+)</text>
        <dbReference type="Rhea" id="RHEA:23996"/>
        <dbReference type="ChEBI" id="CHEBI:15377"/>
        <dbReference type="ChEBI" id="CHEBI:15378"/>
        <dbReference type="ChEBI" id="CHEBI:33019"/>
        <dbReference type="ChEBI" id="CHEBI:58043"/>
        <dbReference type="ChEBI" id="CHEBI:61557"/>
        <dbReference type="EC" id="3.6.1.9"/>
    </reaction>
</comment>
<sequence>MPDSPIGQDTHETGPATAGPVFVLGSASPARLRVLRASGVEPVVRVSDVDEDALLDQLPPATPADAVVAALARAKAEAVASLPEIAGAAENGETVVVIGCDSMLRLGDRLLGKPHTPERALAQWAEMRGRSADLLTGHHLIRLDPDGASASATGTSSTTIHFTDAHDDVITRYVDSGEPLQVAGAFTLDGLGGWLVERIDGDPSSVIGIGLPLVQRLLTEVGLSVTDFWTHPAP</sequence>
<comment type="cofactor">
    <cofactor evidence="1 3">
        <name>a divalent metal cation</name>
        <dbReference type="ChEBI" id="CHEBI:60240"/>
    </cofactor>
</comment>
<evidence type="ECO:0000256" key="3">
    <source>
        <dbReference type="HAMAP-Rule" id="MF_00528"/>
    </source>
</evidence>
<comment type="caution">
    <text evidence="3">Lacks conserved residue(s) required for the propagation of feature annotation.</text>
</comment>
<evidence type="ECO:0000313" key="8">
    <source>
        <dbReference type="Proteomes" id="UP001265083"/>
    </source>
</evidence>
<dbReference type="RefSeq" id="WP_074850137.1">
    <property type="nucleotide sequence ID" value="NZ_FNLM01000034.1"/>
</dbReference>
<dbReference type="SUPFAM" id="SSF52972">
    <property type="entry name" value="ITPase-like"/>
    <property type="match status" value="1"/>
</dbReference>
<feature type="region of interest" description="Disordered" evidence="4">
    <location>
        <begin position="1"/>
        <end position="21"/>
    </location>
</feature>
<dbReference type="EMBL" id="JAVLUS010000001">
    <property type="protein sequence ID" value="MDS1112234.1"/>
    <property type="molecule type" value="Genomic_DNA"/>
</dbReference>
<dbReference type="InterPro" id="IPR029001">
    <property type="entry name" value="ITPase-like_fam"/>
</dbReference>
<reference evidence="6 7" key="1">
    <citation type="submission" date="2016-10" db="EMBL/GenBank/DDBJ databases">
        <authorList>
            <person name="de Groot N.N."/>
        </authorList>
    </citation>
    <scope>NUCLEOTIDE SEQUENCE [LARGE SCALE GENOMIC DNA]</scope>
    <source>
        <strain evidence="6 7">DSM 44215</strain>
    </source>
</reference>
<keyword evidence="2 3" id="KW-0378">Hydrolase</keyword>
<dbReference type="HAMAP" id="MF_00528">
    <property type="entry name" value="Maf"/>
    <property type="match status" value="1"/>
</dbReference>
<feature type="active site" description="Proton acceptor" evidence="3">
    <location>
        <position position="101"/>
    </location>
</feature>
<organism evidence="6 7">
    <name type="scientific">Gordonia westfalica</name>
    <dbReference type="NCBI Taxonomy" id="158898"/>
    <lineage>
        <taxon>Bacteria</taxon>
        <taxon>Bacillati</taxon>
        <taxon>Actinomycetota</taxon>
        <taxon>Actinomycetes</taxon>
        <taxon>Mycobacteriales</taxon>
        <taxon>Gordoniaceae</taxon>
        <taxon>Gordonia</taxon>
    </lineage>
</organism>
<dbReference type="Proteomes" id="UP000183180">
    <property type="component" value="Unassembled WGS sequence"/>
</dbReference>
<keyword evidence="8" id="KW-1185">Reference proteome</keyword>
<dbReference type="GO" id="GO:0047429">
    <property type="term" value="F:nucleoside triphosphate diphosphatase activity"/>
    <property type="evidence" value="ECO:0007669"/>
    <property type="project" value="UniProtKB-EC"/>
</dbReference>